<keyword evidence="5 6" id="KW-0472">Membrane</keyword>
<comment type="subcellular location">
    <subcellularLocation>
        <location evidence="1">Cell membrane</location>
        <topology evidence="1">Multi-pass membrane protein</topology>
    </subcellularLocation>
</comment>
<evidence type="ECO:0000313" key="8">
    <source>
        <dbReference type="Proteomes" id="UP000002071"/>
    </source>
</evidence>
<gene>
    <name evidence="7" type="ordered locus">Huta_0483</name>
</gene>
<dbReference type="EMBL" id="CP001687">
    <property type="protein sequence ID" value="ACV10670.1"/>
    <property type="molecule type" value="Genomic_DNA"/>
</dbReference>
<dbReference type="HOGENOM" id="CLU_541455_0_0_2"/>
<evidence type="ECO:0000256" key="6">
    <source>
        <dbReference type="SAM" id="Phobius"/>
    </source>
</evidence>
<feature type="transmembrane region" description="Helical" evidence="6">
    <location>
        <begin position="432"/>
        <end position="452"/>
    </location>
</feature>
<feature type="transmembrane region" description="Helical" evidence="6">
    <location>
        <begin position="201"/>
        <end position="220"/>
    </location>
</feature>
<accession>C7NS63</accession>
<feature type="transmembrane region" description="Helical" evidence="6">
    <location>
        <begin position="348"/>
        <end position="370"/>
    </location>
</feature>
<name>C7NS63_HALUD</name>
<sequence>MTTVIAVISTPIIVRLLGPGRYGDYAVLLSVYSLYMIPISAAITEGVQKFVAEDREDDDWIERVLQFYLVLALLLAFAGSVILVIVTWLGVGATFGEGFSFYFYVLAGFIVVGQFRGLAMHTVLGFGLEHIKGPLEVLKKSVTVVVGIALVLSGLGVFGMLFGHIVANALVALVGGYAIVTRISVRKLFSFPRTVSYREFLSFNVLNVVLVLFVMSLFHVDIIMVRTVVGDEATGYYKAALALAEYLWIVPIVLQSLLLHSSSSLWSEERYEQITELAGRITRYTTLLILLMAVGLATLAHRVVPLYYGEAFMVSTVPLLLLLPGAVGFAIARPLLAICQGSGELKTLILATGAAATINVVLNGALIPLFGLNGAATATSVSYGSMFVLLVWAARRTGYDPLVDFRPVRIALTTITTGVTIFLADSLIGSDIVSLVVVPVLGLVVFAAIALVTRAIDVDEVLEILEQVPLPFDIHPP</sequence>
<organism evidence="7 8">
    <name type="scientific">Halorhabdus utahensis (strain DSM 12940 / JCM 11049 / AX-2)</name>
    <dbReference type="NCBI Taxonomy" id="519442"/>
    <lineage>
        <taxon>Archaea</taxon>
        <taxon>Methanobacteriati</taxon>
        <taxon>Methanobacteriota</taxon>
        <taxon>Stenosarchaea group</taxon>
        <taxon>Halobacteria</taxon>
        <taxon>Halobacteriales</taxon>
        <taxon>Haloarculaceae</taxon>
        <taxon>Halorhabdus</taxon>
    </lineage>
</organism>
<dbReference type="Proteomes" id="UP000002071">
    <property type="component" value="Chromosome"/>
</dbReference>
<evidence type="ECO:0000256" key="1">
    <source>
        <dbReference type="ARBA" id="ARBA00004651"/>
    </source>
</evidence>
<dbReference type="PANTHER" id="PTHR30250">
    <property type="entry name" value="PST FAMILY PREDICTED COLANIC ACID TRANSPORTER"/>
    <property type="match status" value="1"/>
</dbReference>
<feature type="transmembrane region" description="Helical" evidence="6">
    <location>
        <begin position="240"/>
        <end position="260"/>
    </location>
</feature>
<dbReference type="InterPro" id="IPR050833">
    <property type="entry name" value="Poly_Biosynth_Transport"/>
</dbReference>
<reference evidence="7 8" key="1">
    <citation type="journal article" date="2009" name="Stand. Genomic Sci.">
        <title>Complete genome sequence of Halorhabdus utahensis type strain (AX-2).</title>
        <authorList>
            <person name="Anderson I."/>
            <person name="Tindall B.J."/>
            <person name="Pomrenke H."/>
            <person name="Goker M."/>
            <person name="Lapidus A."/>
            <person name="Nolan M."/>
            <person name="Copeland A."/>
            <person name="Glavina Del Rio T."/>
            <person name="Chen F."/>
            <person name="Tice H."/>
            <person name="Cheng J.F."/>
            <person name="Lucas S."/>
            <person name="Chertkov O."/>
            <person name="Bruce D."/>
            <person name="Brettin T."/>
            <person name="Detter J.C."/>
            <person name="Han C."/>
            <person name="Goodwin L."/>
            <person name="Land M."/>
            <person name="Hauser L."/>
            <person name="Chang Y.J."/>
            <person name="Jeffries C.D."/>
            <person name="Pitluck S."/>
            <person name="Pati A."/>
            <person name="Mavromatis K."/>
            <person name="Ivanova N."/>
            <person name="Ovchinnikova G."/>
            <person name="Chen A."/>
            <person name="Palaniappan K."/>
            <person name="Chain P."/>
            <person name="Rohde M."/>
            <person name="Bristow J."/>
            <person name="Eisen J.A."/>
            <person name="Markowitz V."/>
            <person name="Hugenholtz P."/>
            <person name="Kyrpides N.C."/>
            <person name="Klenk H.P."/>
        </authorList>
    </citation>
    <scope>NUCLEOTIDE SEQUENCE [LARGE SCALE GENOMIC DNA]</scope>
    <source>
        <strain evidence="8">DSM 12940 / JCM 11049 / AX-2</strain>
    </source>
</reference>
<keyword evidence="3 6" id="KW-0812">Transmembrane</keyword>
<evidence type="ECO:0000256" key="5">
    <source>
        <dbReference type="ARBA" id="ARBA00023136"/>
    </source>
</evidence>
<feature type="transmembrane region" description="Helical" evidence="6">
    <location>
        <begin position="101"/>
        <end position="125"/>
    </location>
</feature>
<protein>
    <submittedName>
        <fullName evidence="7">Polysaccharide biosynthesis protein</fullName>
    </submittedName>
</protein>
<proteinExistence type="predicted"/>
<dbReference type="eggNOG" id="arCOG02209">
    <property type="taxonomic scope" value="Archaea"/>
</dbReference>
<dbReference type="PANTHER" id="PTHR30250:SF11">
    <property type="entry name" value="O-ANTIGEN TRANSPORTER-RELATED"/>
    <property type="match status" value="1"/>
</dbReference>
<feature type="transmembrane region" description="Helical" evidence="6">
    <location>
        <begin position="65"/>
        <end position="89"/>
    </location>
</feature>
<evidence type="ECO:0000256" key="2">
    <source>
        <dbReference type="ARBA" id="ARBA00022475"/>
    </source>
</evidence>
<keyword evidence="4 6" id="KW-1133">Transmembrane helix</keyword>
<dbReference type="Pfam" id="PF13440">
    <property type="entry name" value="Polysacc_synt_3"/>
    <property type="match status" value="1"/>
</dbReference>
<evidence type="ECO:0000256" key="4">
    <source>
        <dbReference type="ARBA" id="ARBA00022989"/>
    </source>
</evidence>
<keyword evidence="8" id="KW-1185">Reference proteome</keyword>
<feature type="transmembrane region" description="Helical" evidence="6">
    <location>
        <begin position="312"/>
        <end position="336"/>
    </location>
</feature>
<dbReference type="AlphaFoldDB" id="C7NS63"/>
<feature type="transmembrane region" description="Helical" evidence="6">
    <location>
        <begin position="281"/>
        <end position="300"/>
    </location>
</feature>
<evidence type="ECO:0000256" key="3">
    <source>
        <dbReference type="ARBA" id="ARBA00022692"/>
    </source>
</evidence>
<keyword evidence="2" id="KW-1003">Cell membrane</keyword>
<feature type="transmembrane region" description="Helical" evidence="6">
    <location>
        <begin position="25"/>
        <end position="44"/>
    </location>
</feature>
<dbReference type="GO" id="GO:0005886">
    <property type="term" value="C:plasma membrane"/>
    <property type="evidence" value="ECO:0007669"/>
    <property type="project" value="UniProtKB-SubCell"/>
</dbReference>
<dbReference type="KEGG" id="hut:Huta_0483"/>
<dbReference type="STRING" id="519442.Huta_0483"/>
<feature type="transmembrane region" description="Helical" evidence="6">
    <location>
        <begin position="161"/>
        <end position="180"/>
    </location>
</feature>
<evidence type="ECO:0000313" key="7">
    <source>
        <dbReference type="EMBL" id="ACV10670.1"/>
    </source>
</evidence>
<feature type="transmembrane region" description="Helical" evidence="6">
    <location>
        <begin position="407"/>
        <end position="426"/>
    </location>
</feature>
<feature type="transmembrane region" description="Helical" evidence="6">
    <location>
        <begin position="376"/>
        <end position="395"/>
    </location>
</feature>